<dbReference type="Gene3D" id="3.90.580.10">
    <property type="entry name" value="Zinc finger, CHC2-type domain"/>
    <property type="match status" value="1"/>
</dbReference>
<comment type="caution">
    <text evidence="2">The sequence shown here is derived from an EMBL/GenBank/DDBJ whole genome shotgun (WGS) entry which is preliminary data.</text>
</comment>
<reference evidence="2 3" key="1">
    <citation type="submission" date="2017-09" db="EMBL/GenBank/DDBJ databases">
        <title>Depth-based differentiation of microbial function through sediment-hosted aquifers and enrichment of novel symbionts in the deep terrestrial subsurface.</title>
        <authorList>
            <person name="Probst A.J."/>
            <person name="Ladd B."/>
            <person name="Jarett J.K."/>
            <person name="Geller-Mcgrath D.E."/>
            <person name="Sieber C.M."/>
            <person name="Emerson J.B."/>
            <person name="Anantharaman K."/>
            <person name="Thomas B.C."/>
            <person name="Malmstrom R."/>
            <person name="Stieglmeier M."/>
            <person name="Klingl A."/>
            <person name="Woyke T."/>
            <person name="Ryan C.M."/>
            <person name="Banfield J.F."/>
        </authorList>
    </citation>
    <scope>NUCLEOTIDE SEQUENCE [LARGE SCALE GENOMIC DNA]</scope>
    <source>
        <strain evidence="2">CG11_big_fil_rev_8_21_14_0_20_46_11</strain>
    </source>
</reference>
<dbReference type="GO" id="GO:0008270">
    <property type="term" value="F:zinc ion binding"/>
    <property type="evidence" value="ECO:0007669"/>
    <property type="project" value="InterPro"/>
</dbReference>
<dbReference type="InterPro" id="IPR002694">
    <property type="entry name" value="Znf_CHC2"/>
</dbReference>
<evidence type="ECO:0000259" key="1">
    <source>
        <dbReference type="SMART" id="SM00400"/>
    </source>
</evidence>
<dbReference type="AlphaFoldDB" id="A0A2H0KB01"/>
<feature type="domain" description="Zinc finger CHC2-type" evidence="1">
    <location>
        <begin position="33"/>
        <end position="88"/>
    </location>
</feature>
<dbReference type="GO" id="GO:0006260">
    <property type="term" value="P:DNA replication"/>
    <property type="evidence" value="ECO:0007669"/>
    <property type="project" value="InterPro"/>
</dbReference>
<gene>
    <name evidence="2" type="ORF">COV91_04130</name>
</gene>
<name>A0A2H0KB01_9BACT</name>
<dbReference type="GO" id="GO:0003677">
    <property type="term" value="F:DNA binding"/>
    <property type="evidence" value="ECO:0007669"/>
    <property type="project" value="InterPro"/>
</dbReference>
<proteinExistence type="predicted"/>
<dbReference type="Pfam" id="PF01807">
    <property type="entry name" value="Zn_ribbon_DnaG"/>
    <property type="match status" value="1"/>
</dbReference>
<protein>
    <recommendedName>
        <fullName evidence="1">Zinc finger CHC2-type domain-containing protein</fullName>
    </recommendedName>
</protein>
<dbReference type="SMART" id="SM00400">
    <property type="entry name" value="ZnF_CHCC"/>
    <property type="match status" value="1"/>
</dbReference>
<evidence type="ECO:0000313" key="3">
    <source>
        <dbReference type="Proteomes" id="UP000229342"/>
    </source>
</evidence>
<evidence type="ECO:0000313" key="2">
    <source>
        <dbReference type="EMBL" id="PIQ68426.1"/>
    </source>
</evidence>
<dbReference type="GO" id="GO:0003899">
    <property type="term" value="F:DNA-directed RNA polymerase activity"/>
    <property type="evidence" value="ECO:0007669"/>
    <property type="project" value="InterPro"/>
</dbReference>
<dbReference type="Proteomes" id="UP000229342">
    <property type="component" value="Unassembled WGS sequence"/>
</dbReference>
<dbReference type="SUPFAM" id="SSF57783">
    <property type="entry name" value="Zinc beta-ribbon"/>
    <property type="match status" value="1"/>
</dbReference>
<dbReference type="InterPro" id="IPR036977">
    <property type="entry name" value="DNA_primase_Znf_CHC2"/>
</dbReference>
<sequence>MRTCEILRRSPTRTGYILQHYGLKGFKISGEGLIGKCPFHKGSKADFRISTKVPIWTCFGACNRGGNIIEFVSSLEGISLFLAKQKLGCLLSKP</sequence>
<organism evidence="2 3">
    <name type="scientific">Candidatus Taylorbacteria bacterium CG11_big_fil_rev_8_21_14_0_20_46_11</name>
    <dbReference type="NCBI Taxonomy" id="1975025"/>
    <lineage>
        <taxon>Bacteria</taxon>
        <taxon>Candidatus Tayloriibacteriota</taxon>
    </lineage>
</organism>
<accession>A0A2H0KB01</accession>
<dbReference type="EMBL" id="PCVG01000053">
    <property type="protein sequence ID" value="PIQ68426.1"/>
    <property type="molecule type" value="Genomic_DNA"/>
</dbReference>